<dbReference type="EMBL" id="JBHMDM010000007">
    <property type="protein sequence ID" value="MFB9378428.1"/>
    <property type="molecule type" value="Genomic_DNA"/>
</dbReference>
<proteinExistence type="predicted"/>
<dbReference type="RefSeq" id="WP_380138096.1">
    <property type="nucleotide sequence ID" value="NZ_JBHLUI010000008.1"/>
</dbReference>
<feature type="transmembrane region" description="Helical" evidence="1">
    <location>
        <begin position="61"/>
        <end position="83"/>
    </location>
</feature>
<keyword evidence="1" id="KW-0472">Membrane</keyword>
<name>A0ABV5LWJ3_9ACTN</name>
<sequence>MAGRPERTEERGIGALICLLVAVVSLLFGLIFVPAAIALALAALVVAGPPALRGGGPDRGFHVAASVVAIVSLVLSVLFLVVLR</sequence>
<reference evidence="2 3" key="1">
    <citation type="submission" date="2024-09" db="EMBL/GenBank/DDBJ databases">
        <authorList>
            <person name="Sun Q."/>
            <person name="Mori K."/>
        </authorList>
    </citation>
    <scope>NUCLEOTIDE SEQUENCE [LARGE SCALE GENOMIC DNA]</scope>
    <source>
        <strain evidence="2 3">TISTR 1856</strain>
    </source>
</reference>
<keyword evidence="1" id="KW-0812">Transmembrane</keyword>
<accession>A0ABV5LWJ3</accession>
<keyword evidence="1" id="KW-1133">Transmembrane helix</keyword>
<feature type="transmembrane region" description="Helical" evidence="1">
    <location>
        <begin position="12"/>
        <end position="41"/>
    </location>
</feature>
<keyword evidence="3" id="KW-1185">Reference proteome</keyword>
<dbReference type="Proteomes" id="UP001589748">
    <property type="component" value="Unassembled WGS sequence"/>
</dbReference>
<gene>
    <name evidence="2" type="ORF">ACFFVI_15775</name>
</gene>
<evidence type="ECO:0008006" key="4">
    <source>
        <dbReference type="Google" id="ProtNLM"/>
    </source>
</evidence>
<comment type="caution">
    <text evidence="2">The sequence shown here is derived from an EMBL/GenBank/DDBJ whole genome shotgun (WGS) entry which is preliminary data.</text>
</comment>
<evidence type="ECO:0000313" key="3">
    <source>
        <dbReference type="Proteomes" id="UP001589748"/>
    </source>
</evidence>
<evidence type="ECO:0000256" key="1">
    <source>
        <dbReference type="SAM" id="Phobius"/>
    </source>
</evidence>
<evidence type="ECO:0000313" key="2">
    <source>
        <dbReference type="EMBL" id="MFB9378428.1"/>
    </source>
</evidence>
<protein>
    <recommendedName>
        <fullName evidence="4">DUF4190 domain-containing protein</fullName>
    </recommendedName>
</protein>
<organism evidence="2 3">
    <name type="scientific">Kineococcus gynurae</name>
    <dbReference type="NCBI Taxonomy" id="452979"/>
    <lineage>
        <taxon>Bacteria</taxon>
        <taxon>Bacillati</taxon>
        <taxon>Actinomycetota</taxon>
        <taxon>Actinomycetes</taxon>
        <taxon>Kineosporiales</taxon>
        <taxon>Kineosporiaceae</taxon>
        <taxon>Kineococcus</taxon>
    </lineage>
</organism>